<dbReference type="GO" id="GO:0030594">
    <property type="term" value="F:neurotransmitter receptor activity"/>
    <property type="evidence" value="ECO:0000318"/>
    <property type="project" value="GO_Central"/>
</dbReference>
<evidence type="ECO:0000256" key="8">
    <source>
        <dbReference type="ARBA" id="ARBA00023170"/>
    </source>
</evidence>
<dbReference type="Pfam" id="PF00001">
    <property type="entry name" value="7tm_1"/>
    <property type="match status" value="1"/>
</dbReference>
<comment type="similarity">
    <text evidence="10">Belongs to the G-protein coupled receptor 1 family.</text>
</comment>
<dbReference type="InterPro" id="IPR017452">
    <property type="entry name" value="GPCR_Rhodpsn_7TM"/>
</dbReference>
<protein>
    <submittedName>
        <fullName evidence="15">Histamine H3 receptor</fullName>
    </submittedName>
</protein>
<keyword evidence="7 12" id="KW-0472">Membrane</keyword>
<dbReference type="GO" id="GO:0007187">
    <property type="term" value="P:G protein-coupled receptor signaling pathway, coupled to cyclic nucleotide second messenger"/>
    <property type="evidence" value="ECO:0000318"/>
    <property type="project" value="GO_Central"/>
</dbReference>
<evidence type="ECO:0000256" key="4">
    <source>
        <dbReference type="ARBA" id="ARBA00022692"/>
    </source>
</evidence>
<dbReference type="PROSITE" id="PS50262">
    <property type="entry name" value="G_PROTEIN_RECEP_F1_2"/>
    <property type="match status" value="1"/>
</dbReference>
<evidence type="ECO:0000313" key="15">
    <source>
        <dbReference type="RefSeq" id="XP_004915711.2"/>
    </source>
</evidence>
<keyword evidence="3" id="KW-0597">Phosphoprotein</keyword>
<feature type="transmembrane region" description="Helical" evidence="12">
    <location>
        <begin position="112"/>
        <end position="130"/>
    </location>
</feature>
<dbReference type="GO" id="GO:0030425">
    <property type="term" value="C:dendrite"/>
    <property type="evidence" value="ECO:0000318"/>
    <property type="project" value="GO_Central"/>
</dbReference>
<dbReference type="PRINTS" id="PR01471">
    <property type="entry name" value="HISTAMINEH3R"/>
</dbReference>
<dbReference type="PROSITE" id="PS00237">
    <property type="entry name" value="G_PROTEIN_RECEP_F1_1"/>
    <property type="match status" value="1"/>
</dbReference>
<comment type="subcellular location">
    <subcellularLocation>
        <location evidence="1">Cell membrane</location>
        <topology evidence="1">Multi-pass membrane protein</topology>
    </subcellularLocation>
</comment>
<keyword evidence="14" id="KW-1185">Reference proteome</keyword>
<evidence type="ECO:0000313" key="16">
    <source>
        <dbReference type="Xenbase" id="XB-GENE-22168451"/>
    </source>
</evidence>
<keyword evidence="2" id="KW-1003">Cell membrane</keyword>
<evidence type="ECO:0000313" key="14">
    <source>
        <dbReference type="Proteomes" id="UP000008143"/>
    </source>
</evidence>
<dbReference type="GO" id="GO:0004969">
    <property type="term" value="F:histamine receptor activity"/>
    <property type="evidence" value="ECO:0000318"/>
    <property type="project" value="GO_Central"/>
</dbReference>
<dbReference type="AGR" id="Xenbase:XB-GENE-22168451"/>
<dbReference type="SMART" id="SM01381">
    <property type="entry name" value="7TM_GPCR_Srsx"/>
    <property type="match status" value="1"/>
</dbReference>
<organism evidence="14 15">
    <name type="scientific">Xenopus tropicalis</name>
    <name type="common">Western clawed frog</name>
    <name type="synonym">Silurana tropicalis</name>
    <dbReference type="NCBI Taxonomy" id="8364"/>
    <lineage>
        <taxon>Eukaryota</taxon>
        <taxon>Metazoa</taxon>
        <taxon>Chordata</taxon>
        <taxon>Craniata</taxon>
        <taxon>Vertebrata</taxon>
        <taxon>Euteleostomi</taxon>
        <taxon>Amphibia</taxon>
        <taxon>Batrachia</taxon>
        <taxon>Anura</taxon>
        <taxon>Pipoidea</taxon>
        <taxon>Pipidae</taxon>
        <taxon>Xenopodinae</taxon>
        <taxon>Xenopus</taxon>
        <taxon>Silurana</taxon>
    </lineage>
</organism>
<evidence type="ECO:0000256" key="1">
    <source>
        <dbReference type="ARBA" id="ARBA00004651"/>
    </source>
</evidence>
<dbReference type="OMA" id="WITFDYT"/>
<reference evidence="15" key="1">
    <citation type="submission" date="2025-08" db="UniProtKB">
        <authorList>
            <consortium name="RefSeq"/>
        </authorList>
    </citation>
    <scope>IDENTIFICATION</scope>
    <source>
        <strain evidence="15">Nigerian</strain>
        <tissue evidence="15">Liver and blood</tissue>
    </source>
</reference>
<dbReference type="Gene3D" id="1.20.1070.10">
    <property type="entry name" value="Rhodopsin 7-helix transmembrane proteins"/>
    <property type="match status" value="1"/>
</dbReference>
<evidence type="ECO:0000256" key="3">
    <source>
        <dbReference type="ARBA" id="ARBA00022553"/>
    </source>
</evidence>
<dbReference type="PANTHER" id="PTHR24247">
    <property type="entry name" value="5-HYDROXYTRYPTAMINE RECEPTOR"/>
    <property type="match status" value="1"/>
</dbReference>
<evidence type="ECO:0000256" key="6">
    <source>
        <dbReference type="ARBA" id="ARBA00023040"/>
    </source>
</evidence>
<evidence type="ECO:0000256" key="11">
    <source>
        <dbReference type="SAM" id="MobiDB-lite"/>
    </source>
</evidence>
<dbReference type="GO" id="GO:0007197">
    <property type="term" value="P:adenylate cyclase-inhibiting G protein-coupled acetylcholine receptor signaling pathway"/>
    <property type="evidence" value="ECO:0000318"/>
    <property type="project" value="GO_Central"/>
</dbReference>
<dbReference type="CTD" id="101734624"/>
<sequence length="394" mass="44030">MKPLKLYEQTGGNASAANEYTAVKRQSEGTSILLTVLSSLIVMLIVLGNSVVILAFIVDRRLRTRSNFFLLNLAICDFLVGAVSISLSIPYTLTGKWMFGKFLCKLWITFDYTTTTASAYSVVLISYDRFLSVNKAVLHRSLQVRHSQTALIMTLVWIFSFVVYGPAVLLWETITGTNNLPEDSCRAGFLETWYFILGASTLDFILPILSISFFNLRIYIEIIKRSTKRQNSSTSSSSKEIANNIMSFTIANNTVLSSPQTNEKEDSNPVPCSDLKIKSDSPQNPERLDRHNNSNKLSQDKKAAKSLAILVSVFILCWTPYSIFVCIRAVCHGAFAQNSPHYMLNYENHSLIAGLTSLATEKTQSDSIRYDSCLDTGIPCLWTSSSSVGDHYRY</sequence>
<dbReference type="OrthoDB" id="10071887at2759"/>
<keyword evidence="5 12" id="KW-1133">Transmembrane helix</keyword>
<dbReference type="RefSeq" id="XP_004915711.2">
    <property type="nucleotide sequence ID" value="XM_004915654.2"/>
</dbReference>
<dbReference type="GO" id="GO:0007268">
    <property type="term" value="P:chemical synaptic transmission"/>
    <property type="evidence" value="ECO:0000318"/>
    <property type="project" value="GO_Central"/>
</dbReference>
<evidence type="ECO:0000256" key="7">
    <source>
        <dbReference type="ARBA" id="ARBA00023136"/>
    </source>
</evidence>
<evidence type="ECO:0000256" key="12">
    <source>
        <dbReference type="SAM" id="Phobius"/>
    </source>
</evidence>
<evidence type="ECO:0000259" key="13">
    <source>
        <dbReference type="PROSITE" id="PS50262"/>
    </source>
</evidence>
<evidence type="ECO:0000256" key="2">
    <source>
        <dbReference type="ARBA" id="ARBA00022475"/>
    </source>
</evidence>
<feature type="transmembrane region" description="Helical" evidence="12">
    <location>
        <begin position="32"/>
        <end position="57"/>
    </location>
</feature>
<dbReference type="PRINTS" id="PR00237">
    <property type="entry name" value="GPCRRHODOPSN"/>
</dbReference>
<feature type="transmembrane region" description="Helical" evidence="12">
    <location>
        <begin position="194"/>
        <end position="220"/>
    </location>
</feature>
<dbReference type="Proteomes" id="UP000008143">
    <property type="component" value="Chromosome 6"/>
</dbReference>
<dbReference type="GO" id="GO:0045202">
    <property type="term" value="C:synapse"/>
    <property type="evidence" value="ECO:0000318"/>
    <property type="project" value="GO_Central"/>
</dbReference>
<evidence type="ECO:0000256" key="5">
    <source>
        <dbReference type="ARBA" id="ARBA00022989"/>
    </source>
</evidence>
<keyword evidence="8 10" id="KW-0675">Receptor</keyword>
<evidence type="ECO:0000256" key="9">
    <source>
        <dbReference type="ARBA" id="ARBA00023224"/>
    </source>
</evidence>
<dbReference type="InterPro" id="IPR003980">
    <property type="entry name" value="Histamine_H3_rcpt"/>
</dbReference>
<keyword evidence="9 10" id="KW-0807">Transducer</keyword>
<dbReference type="Xenbase" id="XB-GENE-22168451">
    <property type="gene designation" value="hrh4.f2"/>
</dbReference>
<proteinExistence type="inferred from homology"/>
<dbReference type="KEGG" id="xtr:101734624"/>
<dbReference type="SUPFAM" id="SSF81321">
    <property type="entry name" value="Family A G protein-coupled receptor-like"/>
    <property type="match status" value="1"/>
</dbReference>
<feature type="domain" description="G-protein coupled receptors family 1 profile" evidence="13">
    <location>
        <begin position="48"/>
        <end position="370"/>
    </location>
</feature>
<keyword evidence="6 10" id="KW-0297">G-protein coupled receptor</keyword>
<feature type="compositionally biased region" description="Basic and acidic residues" evidence="11">
    <location>
        <begin position="286"/>
        <end position="297"/>
    </location>
</feature>
<feature type="region of interest" description="Disordered" evidence="11">
    <location>
        <begin position="258"/>
        <end position="297"/>
    </location>
</feature>
<accession>A0A8J0R4M2</accession>
<feature type="transmembrane region" description="Helical" evidence="12">
    <location>
        <begin position="151"/>
        <end position="174"/>
    </location>
</feature>
<dbReference type="InterPro" id="IPR000276">
    <property type="entry name" value="GPCR_Rhodpsn"/>
</dbReference>
<name>A0A8J0R4M2_XENTR</name>
<dbReference type="GO" id="GO:0005886">
    <property type="term" value="C:plasma membrane"/>
    <property type="evidence" value="ECO:0000318"/>
    <property type="project" value="GO_Central"/>
</dbReference>
<gene>
    <name evidence="15 16" type="primary">hrh4.f2</name>
</gene>
<feature type="transmembrane region" description="Helical" evidence="12">
    <location>
        <begin position="69"/>
        <end position="92"/>
    </location>
</feature>
<dbReference type="GeneID" id="101734624"/>
<feature type="transmembrane region" description="Helical" evidence="12">
    <location>
        <begin position="307"/>
        <end position="330"/>
    </location>
</feature>
<evidence type="ECO:0000256" key="10">
    <source>
        <dbReference type="RuleBase" id="RU000688"/>
    </source>
</evidence>
<dbReference type="PANTHER" id="PTHR24247:SF266">
    <property type="entry name" value="HISTAMINE H3 RECEPTOR"/>
    <property type="match status" value="1"/>
</dbReference>
<keyword evidence="4 10" id="KW-0812">Transmembrane</keyword>
<dbReference type="AlphaFoldDB" id="A0A8J0R4M2"/>